<dbReference type="NCBIfam" id="TIGR04371">
    <property type="entry name" value="methyltran_NanM"/>
    <property type="match status" value="1"/>
</dbReference>
<sequence>MTQNTFFEIARQEFFSTSMKNITLSKKGKKKLPDAEDKEIAKEIIRIHTKLKKMLMADGEWKWINENKKPGYIRALQQGDPEALAAILANVFQEDASYGFYTYDTDSLKASMISDLNIWREFTERDDISSLAMPDVGRAHGIIVDGTRIAPFQPRHDYYALKIKSLAPKIVLEIGGGYGGLALQLSRRAKVRYINCDLPETLYVAYYFLKKVGLNVQWAIDTWPDAPIVFVPTNRRWMIQKADLVFNGLSFSEMSKETVDDYFELINNVWKPRYIFHQNSNVLLFPDSPRHIEVLARDFPIDKKYREIYRAVSPWQGGSGRYREYLYDRDGY</sequence>
<dbReference type="EMBL" id="LCPV01000002">
    <property type="protein sequence ID" value="KKW08105.1"/>
    <property type="molecule type" value="Genomic_DNA"/>
</dbReference>
<accession>A0A0G1VPB2</accession>
<protein>
    <recommendedName>
        <fullName evidence="3">Sugar O-methyltransferase</fullName>
    </recommendedName>
</protein>
<evidence type="ECO:0008006" key="3">
    <source>
        <dbReference type="Google" id="ProtNLM"/>
    </source>
</evidence>
<dbReference type="Proteomes" id="UP000034589">
    <property type="component" value="Unassembled WGS sequence"/>
</dbReference>
<reference evidence="1 2" key="1">
    <citation type="journal article" date="2015" name="Nature">
        <title>rRNA introns, odd ribosomes, and small enigmatic genomes across a large radiation of phyla.</title>
        <authorList>
            <person name="Brown C.T."/>
            <person name="Hug L.A."/>
            <person name="Thomas B.C."/>
            <person name="Sharon I."/>
            <person name="Castelle C.J."/>
            <person name="Singh A."/>
            <person name="Wilkins M.J."/>
            <person name="Williams K.H."/>
            <person name="Banfield J.F."/>
        </authorList>
    </citation>
    <scope>NUCLEOTIDE SEQUENCE [LARGE SCALE GENOMIC DNA]</scope>
</reference>
<evidence type="ECO:0000313" key="2">
    <source>
        <dbReference type="Proteomes" id="UP000034589"/>
    </source>
</evidence>
<proteinExistence type="predicted"/>
<evidence type="ECO:0000313" key="1">
    <source>
        <dbReference type="EMBL" id="KKW08105.1"/>
    </source>
</evidence>
<name>A0A0G1VPB2_9BACT</name>
<organism evidence="1 2">
    <name type="scientific">Candidatus Kaiserbacteria bacterium GW2011_GWC2_49_12</name>
    <dbReference type="NCBI Taxonomy" id="1618675"/>
    <lineage>
        <taxon>Bacteria</taxon>
        <taxon>Candidatus Kaiseribacteriota</taxon>
    </lineage>
</organism>
<dbReference type="AlphaFoldDB" id="A0A0G1VPB2"/>
<dbReference type="Gene3D" id="3.40.50.150">
    <property type="entry name" value="Vaccinia Virus protein VP39"/>
    <property type="match status" value="1"/>
</dbReference>
<dbReference type="SUPFAM" id="SSF53335">
    <property type="entry name" value="S-adenosyl-L-methionine-dependent methyltransferases"/>
    <property type="match status" value="1"/>
</dbReference>
<dbReference type="InterPro" id="IPR030807">
    <property type="entry name" value="Methyltran_NanM"/>
</dbReference>
<gene>
    <name evidence="1" type="ORF">UY39_C0002G0001</name>
</gene>
<comment type="caution">
    <text evidence="1">The sequence shown here is derived from an EMBL/GenBank/DDBJ whole genome shotgun (WGS) entry which is preliminary data.</text>
</comment>
<dbReference type="InterPro" id="IPR029063">
    <property type="entry name" value="SAM-dependent_MTases_sf"/>
</dbReference>